<evidence type="ECO:0000259" key="1">
    <source>
        <dbReference type="Pfam" id="PF03205"/>
    </source>
</evidence>
<feature type="domain" description="Molybdopterin-guanine dinucleotide biosynthesis protein B (MobB)" evidence="1">
    <location>
        <begin position="7"/>
        <end position="135"/>
    </location>
</feature>
<dbReference type="NCBIfam" id="TIGR00176">
    <property type="entry name" value="mobB"/>
    <property type="match status" value="1"/>
</dbReference>
<dbReference type="InterPro" id="IPR052539">
    <property type="entry name" value="MGD_biosynthesis_adapter"/>
</dbReference>
<name>A0A523BEW4_9CREN</name>
<dbReference type="Gene3D" id="3.40.50.300">
    <property type="entry name" value="P-loop containing nucleotide triphosphate hydrolases"/>
    <property type="match status" value="1"/>
</dbReference>
<protein>
    <submittedName>
        <fullName evidence="2">Molybdopterin-guanine dinucleotide biosynthesis protein B</fullName>
    </submittedName>
</protein>
<dbReference type="Pfam" id="PF03205">
    <property type="entry name" value="MobB"/>
    <property type="match status" value="1"/>
</dbReference>
<dbReference type="InterPro" id="IPR004435">
    <property type="entry name" value="MobB_dom"/>
</dbReference>
<dbReference type="GO" id="GO:0005525">
    <property type="term" value="F:GTP binding"/>
    <property type="evidence" value="ECO:0007669"/>
    <property type="project" value="InterPro"/>
</dbReference>
<reference evidence="2 3" key="1">
    <citation type="journal article" date="2019" name="Nat. Microbiol.">
        <title>Expanding anaerobic alkane metabolism in the domain of Archaea.</title>
        <authorList>
            <person name="Wang Y."/>
            <person name="Wegener G."/>
            <person name="Hou J."/>
            <person name="Wang F."/>
            <person name="Xiao X."/>
        </authorList>
    </citation>
    <scope>NUCLEOTIDE SEQUENCE [LARGE SCALE GENOMIC DNA]</scope>
    <source>
        <strain evidence="2">WYZ-LMO10</strain>
    </source>
</reference>
<dbReference type="EMBL" id="QNVH01000013">
    <property type="protein sequence ID" value="TDA39434.1"/>
    <property type="molecule type" value="Genomic_DNA"/>
</dbReference>
<proteinExistence type="predicted"/>
<evidence type="ECO:0000313" key="2">
    <source>
        <dbReference type="EMBL" id="TDA39434.1"/>
    </source>
</evidence>
<dbReference type="PANTHER" id="PTHR40072:SF1">
    <property type="entry name" value="MOLYBDOPTERIN-GUANINE DINUCLEOTIDE BIOSYNTHESIS ADAPTER PROTEIN"/>
    <property type="match status" value="1"/>
</dbReference>
<gene>
    <name evidence="2" type="primary">mobB</name>
    <name evidence="2" type="ORF">DSO08_02195</name>
</gene>
<dbReference type="SUPFAM" id="SSF52540">
    <property type="entry name" value="P-loop containing nucleoside triphosphate hydrolases"/>
    <property type="match status" value="1"/>
</dbReference>
<dbReference type="AlphaFoldDB" id="A0A523BEW4"/>
<dbReference type="InterPro" id="IPR027417">
    <property type="entry name" value="P-loop_NTPase"/>
</dbReference>
<dbReference type="Proteomes" id="UP000315399">
    <property type="component" value="Unassembled WGS sequence"/>
</dbReference>
<accession>A0A523BEW4</accession>
<evidence type="ECO:0000313" key="3">
    <source>
        <dbReference type="Proteomes" id="UP000315399"/>
    </source>
</evidence>
<organism evidence="2 3">
    <name type="scientific">Thermoproteota archaeon</name>
    <dbReference type="NCBI Taxonomy" id="2056631"/>
    <lineage>
        <taxon>Archaea</taxon>
        <taxon>Thermoproteota</taxon>
    </lineage>
</organism>
<dbReference type="GO" id="GO:0006777">
    <property type="term" value="P:Mo-molybdopterin cofactor biosynthetic process"/>
    <property type="evidence" value="ECO:0007669"/>
    <property type="project" value="InterPro"/>
</dbReference>
<comment type="caution">
    <text evidence="2">The sequence shown here is derived from an EMBL/GenBank/DDBJ whole genome shotgun (WGS) entry which is preliminary data.</text>
</comment>
<dbReference type="PANTHER" id="PTHR40072">
    <property type="entry name" value="MOLYBDOPTERIN-GUANINE DINUCLEOTIDE BIOSYNTHESIS ADAPTER PROTEIN-RELATED"/>
    <property type="match status" value="1"/>
</dbReference>
<sequence length="170" mass="17803">MNPSPHVICIAAFGRGYGKTTLIQGVTKILTSKGMRVSVIKHSAHALEKDPGKDTSRFMESGAFASAILAKDGECAIYLPNQSLTGLISLLSSLGVDLILCEGFKSSPYPKLVIVNSPGELKMVGALKGVIGVISECLDQGQELKVPILGKDPSTVADFILSQTKGGSKS</sequence>